<organism evidence="1 2">
    <name type="scientific">Amorphotheca resinae ATCC 22711</name>
    <dbReference type="NCBI Taxonomy" id="857342"/>
    <lineage>
        <taxon>Eukaryota</taxon>
        <taxon>Fungi</taxon>
        <taxon>Dikarya</taxon>
        <taxon>Ascomycota</taxon>
        <taxon>Pezizomycotina</taxon>
        <taxon>Leotiomycetes</taxon>
        <taxon>Helotiales</taxon>
        <taxon>Amorphothecaceae</taxon>
        <taxon>Amorphotheca</taxon>
    </lineage>
</organism>
<dbReference type="EMBL" id="KZ679008">
    <property type="protein sequence ID" value="PSS23313.1"/>
    <property type="molecule type" value="Genomic_DNA"/>
</dbReference>
<dbReference type="InParanoid" id="A0A2T3B8Z2"/>
<proteinExistence type="predicted"/>
<evidence type="ECO:0000313" key="2">
    <source>
        <dbReference type="Proteomes" id="UP000241818"/>
    </source>
</evidence>
<reference evidence="1 2" key="1">
    <citation type="journal article" date="2018" name="New Phytol.">
        <title>Comparative genomics and transcriptomics depict ericoid mycorrhizal fungi as versatile saprotrophs and plant mutualists.</title>
        <authorList>
            <person name="Martino E."/>
            <person name="Morin E."/>
            <person name="Grelet G.A."/>
            <person name="Kuo A."/>
            <person name="Kohler A."/>
            <person name="Daghino S."/>
            <person name="Barry K.W."/>
            <person name="Cichocki N."/>
            <person name="Clum A."/>
            <person name="Dockter R.B."/>
            <person name="Hainaut M."/>
            <person name="Kuo R.C."/>
            <person name="LaButti K."/>
            <person name="Lindahl B.D."/>
            <person name="Lindquist E.A."/>
            <person name="Lipzen A."/>
            <person name="Khouja H.R."/>
            <person name="Magnuson J."/>
            <person name="Murat C."/>
            <person name="Ohm R.A."/>
            <person name="Singer S.W."/>
            <person name="Spatafora J.W."/>
            <person name="Wang M."/>
            <person name="Veneault-Fourrey C."/>
            <person name="Henrissat B."/>
            <person name="Grigoriev I.V."/>
            <person name="Martin F.M."/>
            <person name="Perotto S."/>
        </authorList>
    </citation>
    <scope>NUCLEOTIDE SEQUENCE [LARGE SCALE GENOMIC DNA]</scope>
    <source>
        <strain evidence="1 2">ATCC 22711</strain>
    </source>
</reference>
<name>A0A2T3B8Z2_AMORE</name>
<keyword evidence="2" id="KW-1185">Reference proteome</keyword>
<dbReference type="RefSeq" id="XP_024723359.1">
    <property type="nucleotide sequence ID" value="XM_024863632.1"/>
</dbReference>
<evidence type="ECO:0000313" key="1">
    <source>
        <dbReference type="EMBL" id="PSS23313.1"/>
    </source>
</evidence>
<dbReference type="OrthoDB" id="3029470at2759"/>
<dbReference type="GeneID" id="36571713"/>
<dbReference type="AlphaFoldDB" id="A0A2T3B8Z2"/>
<sequence length="490" mass="54904">MSSVNPPPVFSADDESTWKVSGQYPPREVDGMDWQRCALLHNKILRLGWTARYGEAIPLPAQSWWDRFITSPTLEQTWTTRLSASLVQFLKCAQVTPQENEHAFHYYFSGLAYPGGFYQSKQEGEFEILTLYPLNNLNLGGHLDGLSFNQENHLAILQTDIDDANATLNGRTDWDPLETVLSAWLDMIEVSKIIALPEGVEMPSSEGNRPKYNPWVLLPHSAAQLKSTLDAFAQLVVLIEILMEPNASADQALLQSELENRLAQSSSDVDIGLCSEQTLNETGIPPGFLREFLLNARKPKFKYVAPGLTLPSPETLLSTPFKNMTLPFQFGDHMLPIPLFPSDIHRTTPANGPPFGFPFDKETYLPAGLWLSPCDRNGENPFEDSCRLVLPFAVGRNGWAVTSDGDALGSNPYSKTMEARDCVSELYQQGYNHFIPAHDVRLEDVLRNWTAMVGAGEWKVGADGVQSEIEIFRDADTEEGWFKYQIEANW</sequence>
<protein>
    <submittedName>
        <fullName evidence="1">Uncharacterized protein</fullName>
    </submittedName>
</protein>
<gene>
    <name evidence="1" type="ORF">M430DRAFT_17235</name>
</gene>
<dbReference type="STRING" id="857342.A0A2T3B8Z2"/>
<dbReference type="Proteomes" id="UP000241818">
    <property type="component" value="Unassembled WGS sequence"/>
</dbReference>
<accession>A0A2T3B8Z2</accession>